<feature type="compositionally biased region" description="Polar residues" evidence="1">
    <location>
        <begin position="205"/>
        <end position="220"/>
    </location>
</feature>
<evidence type="ECO:0000313" key="4">
    <source>
        <dbReference type="Proteomes" id="UP001501221"/>
    </source>
</evidence>
<dbReference type="InterPro" id="IPR052383">
    <property type="entry name" value="Anti-sigma-E_RseA-like"/>
</dbReference>
<evidence type="ECO:0000256" key="1">
    <source>
        <dbReference type="SAM" id="MobiDB-lite"/>
    </source>
</evidence>
<name>A0ABN0SU08_9GAMM</name>
<accession>A0ABN0SU08</accession>
<organism evidence="3 4">
    <name type="scientific">Kangiella japonica</name>
    <dbReference type="NCBI Taxonomy" id="647384"/>
    <lineage>
        <taxon>Bacteria</taxon>
        <taxon>Pseudomonadati</taxon>
        <taxon>Pseudomonadota</taxon>
        <taxon>Gammaproteobacteria</taxon>
        <taxon>Kangiellales</taxon>
        <taxon>Kangiellaceae</taxon>
        <taxon>Kangiella</taxon>
    </lineage>
</organism>
<dbReference type="Proteomes" id="UP001501221">
    <property type="component" value="Unassembled WGS sequence"/>
</dbReference>
<reference evidence="3 4" key="1">
    <citation type="journal article" date="2019" name="Int. J. Syst. Evol. Microbiol.">
        <title>The Global Catalogue of Microorganisms (GCM) 10K type strain sequencing project: providing services to taxonomists for standard genome sequencing and annotation.</title>
        <authorList>
            <consortium name="The Broad Institute Genomics Platform"/>
            <consortium name="The Broad Institute Genome Sequencing Center for Infectious Disease"/>
            <person name="Wu L."/>
            <person name="Ma J."/>
        </authorList>
    </citation>
    <scope>NUCLEOTIDE SEQUENCE [LARGE SCALE GENOMIC DNA]</scope>
    <source>
        <strain evidence="3 4">JCM 16211</strain>
    </source>
</reference>
<dbReference type="InterPro" id="IPR036147">
    <property type="entry name" value="Anti-sigma_E_RseA_N_sf"/>
</dbReference>
<sequence length="220" mass="24131">MSDTKRLDKEILSAWVDGRVGSDDQQESLEQGSESMAVWSRYQLIGQVMRNEVKPVEMDISSKVSSAIASEEIYSKDTDEQSSTSNVIPFPNRIWKQAGGFAIAASVAIVALFSVSNTQPGVNQSSQQLAAASNTTIQATDGALEVIASNVDRQELQTMHDMFLKHEALTRQITGMSSLPTVRVVSNQKVIPVQVPMRVEEELKTSQQDEQGKVDNNSNK</sequence>
<dbReference type="PANTHER" id="PTHR38104:SF1">
    <property type="entry name" value="ANTI-SIGMA-E FACTOR RSEA"/>
    <property type="match status" value="1"/>
</dbReference>
<dbReference type="SUPFAM" id="SSF89069">
    <property type="entry name" value="N-terminal, cytoplasmic domain of anti-sigmaE factor RseA"/>
    <property type="match status" value="1"/>
</dbReference>
<dbReference type="InterPro" id="IPR005572">
    <property type="entry name" value="Anti-sigma_E_RseA_N"/>
</dbReference>
<feature type="region of interest" description="Disordered" evidence="1">
    <location>
        <begin position="201"/>
        <end position="220"/>
    </location>
</feature>
<evidence type="ECO:0000313" key="3">
    <source>
        <dbReference type="EMBL" id="GAA0199691.1"/>
    </source>
</evidence>
<dbReference type="Pfam" id="PF03872">
    <property type="entry name" value="RseA_N"/>
    <property type="match status" value="1"/>
</dbReference>
<keyword evidence="4" id="KW-1185">Reference proteome</keyword>
<gene>
    <name evidence="3" type="ORF">GCM10009123_03840</name>
</gene>
<evidence type="ECO:0000259" key="2">
    <source>
        <dbReference type="Pfam" id="PF03872"/>
    </source>
</evidence>
<dbReference type="Gene3D" id="1.10.10.880">
    <property type="entry name" value="Anti sigma-E protein RseA, N-terminal domain"/>
    <property type="match status" value="1"/>
</dbReference>
<feature type="domain" description="Anti sigma-E protein RseA N-terminal" evidence="2">
    <location>
        <begin position="9"/>
        <end position="84"/>
    </location>
</feature>
<protein>
    <recommendedName>
        <fullName evidence="2">Anti sigma-E protein RseA N-terminal domain-containing protein</fullName>
    </recommendedName>
</protein>
<proteinExistence type="predicted"/>
<dbReference type="EMBL" id="BAAAFM010000001">
    <property type="protein sequence ID" value="GAA0199691.1"/>
    <property type="molecule type" value="Genomic_DNA"/>
</dbReference>
<dbReference type="RefSeq" id="WP_343985726.1">
    <property type="nucleotide sequence ID" value="NZ_BAAAFM010000001.1"/>
</dbReference>
<dbReference type="CDD" id="cd16328">
    <property type="entry name" value="RseA_N"/>
    <property type="match status" value="1"/>
</dbReference>
<dbReference type="PANTHER" id="PTHR38104">
    <property type="match status" value="1"/>
</dbReference>
<comment type="caution">
    <text evidence="3">The sequence shown here is derived from an EMBL/GenBank/DDBJ whole genome shotgun (WGS) entry which is preliminary data.</text>
</comment>